<dbReference type="InterPro" id="IPR002885">
    <property type="entry name" value="PPR_rpt"/>
</dbReference>
<dbReference type="OrthoDB" id="1709053at2759"/>
<name>A0A0M0K5S3_9EUKA</name>
<dbReference type="AlphaFoldDB" id="A0A0M0K5S3"/>
<sequence>MNRKERRLALRATATATATEGSALPPLATARSVPPAAAAEAVGANRKGGGPSAHSRVVEFNKRIHALGRERKLGAAFTCFEELLAEGLKPTAVTFNVLIGVAAKCGDNGRAATLLADMRSRSLMPTATTYAAVVNGLCLTGELQAAEATLVSAVEQLHTVPDLRSCKAYLRACLVWGDVERVEPFVDRMLSEWSVPLDAASADYAGRCLCMGLRVEAAEALLARQPQLTPSVALHLAFATAHAARLEWSRAAARLRSASARLEEGAETALYEDRDEQSTEGWQQQAFLQHREAESRPRAVADGDEDEVRPTKRRKRGAASDGEAASTAAVSSSGGDGDKPSTAELRRHLRQTEALYARVVLALCARADDGAVAKSERRVLKRAKRAVNSKCQAIKARIGPAGCQLVNEGWPAGFGDGGASYFDRLWASRAKQRRFYIEVRRPS</sequence>
<evidence type="ECO:0000256" key="2">
    <source>
        <dbReference type="PROSITE-ProRule" id="PRU00708"/>
    </source>
</evidence>
<dbReference type="Pfam" id="PF13041">
    <property type="entry name" value="PPR_2"/>
    <property type="match status" value="1"/>
</dbReference>
<feature type="repeat" description="PPR" evidence="2">
    <location>
        <begin position="91"/>
        <end position="125"/>
    </location>
</feature>
<gene>
    <name evidence="4" type="ORF">Ctob_012577</name>
</gene>
<dbReference type="InterPro" id="IPR006311">
    <property type="entry name" value="TAT_signal"/>
</dbReference>
<dbReference type="PANTHER" id="PTHR47447">
    <property type="entry name" value="OS03G0856100 PROTEIN"/>
    <property type="match status" value="1"/>
</dbReference>
<accession>A0A0M0K5S3</accession>
<feature type="region of interest" description="Disordered" evidence="3">
    <location>
        <begin position="288"/>
        <end position="342"/>
    </location>
</feature>
<organism evidence="4 5">
    <name type="scientific">Chrysochromulina tobinii</name>
    <dbReference type="NCBI Taxonomy" id="1460289"/>
    <lineage>
        <taxon>Eukaryota</taxon>
        <taxon>Haptista</taxon>
        <taxon>Haptophyta</taxon>
        <taxon>Prymnesiophyceae</taxon>
        <taxon>Prymnesiales</taxon>
        <taxon>Chrysochromulinaceae</taxon>
        <taxon>Chrysochromulina</taxon>
    </lineage>
</organism>
<evidence type="ECO:0000256" key="1">
    <source>
        <dbReference type="ARBA" id="ARBA00022737"/>
    </source>
</evidence>
<evidence type="ECO:0000313" key="5">
    <source>
        <dbReference type="Proteomes" id="UP000037460"/>
    </source>
</evidence>
<dbReference type="PANTHER" id="PTHR47447:SF17">
    <property type="entry name" value="OS12G0638900 PROTEIN"/>
    <property type="match status" value="1"/>
</dbReference>
<dbReference type="NCBIfam" id="TIGR00756">
    <property type="entry name" value="PPR"/>
    <property type="match status" value="1"/>
</dbReference>
<feature type="compositionally biased region" description="Low complexity" evidence="3">
    <location>
        <begin position="319"/>
        <end position="333"/>
    </location>
</feature>
<comment type="caution">
    <text evidence="4">The sequence shown here is derived from an EMBL/GenBank/DDBJ whole genome shotgun (WGS) entry which is preliminary data.</text>
</comment>
<dbReference type="PROSITE" id="PS51318">
    <property type="entry name" value="TAT"/>
    <property type="match status" value="1"/>
</dbReference>
<dbReference type="PROSITE" id="PS51375">
    <property type="entry name" value="PPR"/>
    <property type="match status" value="2"/>
</dbReference>
<dbReference type="Gene3D" id="1.25.40.10">
    <property type="entry name" value="Tetratricopeptide repeat domain"/>
    <property type="match status" value="1"/>
</dbReference>
<dbReference type="EMBL" id="JWZX01001296">
    <property type="protein sequence ID" value="KOO34211.1"/>
    <property type="molecule type" value="Genomic_DNA"/>
</dbReference>
<evidence type="ECO:0000313" key="4">
    <source>
        <dbReference type="EMBL" id="KOO34211.1"/>
    </source>
</evidence>
<dbReference type="Proteomes" id="UP000037460">
    <property type="component" value="Unassembled WGS sequence"/>
</dbReference>
<keyword evidence="1" id="KW-0677">Repeat</keyword>
<protein>
    <submittedName>
        <fullName evidence="4">Pentatricopeptide repeat-containing protein</fullName>
    </submittedName>
</protein>
<keyword evidence="5" id="KW-1185">Reference proteome</keyword>
<reference evidence="5" key="1">
    <citation type="journal article" date="2015" name="PLoS Genet.">
        <title>Genome Sequence and Transcriptome Analyses of Chrysochromulina tobin: Metabolic Tools for Enhanced Algal Fitness in the Prominent Order Prymnesiales (Haptophyceae).</title>
        <authorList>
            <person name="Hovde B.T."/>
            <person name="Deodato C.R."/>
            <person name="Hunsperger H.M."/>
            <person name="Ryken S.A."/>
            <person name="Yost W."/>
            <person name="Jha R.K."/>
            <person name="Patterson J."/>
            <person name="Monnat R.J. Jr."/>
            <person name="Barlow S.B."/>
            <person name="Starkenburg S.R."/>
            <person name="Cattolico R.A."/>
        </authorList>
    </citation>
    <scope>NUCLEOTIDE SEQUENCE</scope>
    <source>
        <strain evidence="5">CCMP291</strain>
    </source>
</reference>
<feature type="repeat" description="PPR" evidence="2">
    <location>
        <begin position="56"/>
        <end position="90"/>
    </location>
</feature>
<feature type="compositionally biased region" description="Basic and acidic residues" evidence="3">
    <location>
        <begin position="289"/>
        <end position="301"/>
    </location>
</feature>
<proteinExistence type="predicted"/>
<evidence type="ECO:0000256" key="3">
    <source>
        <dbReference type="SAM" id="MobiDB-lite"/>
    </source>
</evidence>
<dbReference type="InterPro" id="IPR011990">
    <property type="entry name" value="TPR-like_helical_dom_sf"/>
</dbReference>